<evidence type="ECO:0000313" key="2">
    <source>
        <dbReference type="EMBL" id="EGZ07861.1"/>
    </source>
</evidence>
<name>G5A7I2_PHYSP</name>
<keyword evidence="1" id="KW-0812">Transmembrane</keyword>
<dbReference type="KEGG" id="psoj:PHYSODRAFT_252716"/>
<keyword evidence="1" id="KW-1133">Transmembrane helix</keyword>
<keyword evidence="3" id="KW-1185">Reference proteome</keyword>
<proteinExistence type="predicted"/>
<organism evidence="2 3">
    <name type="scientific">Phytophthora sojae (strain P6497)</name>
    <name type="common">Soybean stem and root rot agent</name>
    <name type="synonym">Phytophthora megasperma f. sp. glycines</name>
    <dbReference type="NCBI Taxonomy" id="1094619"/>
    <lineage>
        <taxon>Eukaryota</taxon>
        <taxon>Sar</taxon>
        <taxon>Stramenopiles</taxon>
        <taxon>Oomycota</taxon>
        <taxon>Peronosporomycetes</taxon>
        <taxon>Peronosporales</taxon>
        <taxon>Peronosporaceae</taxon>
        <taxon>Phytophthora</taxon>
    </lineage>
</organism>
<dbReference type="EMBL" id="JH159161">
    <property type="protein sequence ID" value="EGZ07861.1"/>
    <property type="molecule type" value="Genomic_DNA"/>
</dbReference>
<sequence length="115" mass="11677">MTSRPSPDITDPTTQTVTSAVFGVFQGLEVASCALPPALLSDCSQVVAFLVSFCATSILVVGIMAAAFGGATARLSRVSDCALYRLALYSSCACIGIALAWVALVATSKVNAVVG</sequence>
<feature type="transmembrane region" description="Helical" evidence="1">
    <location>
        <begin position="46"/>
        <end position="71"/>
    </location>
</feature>
<dbReference type="RefSeq" id="XP_009536033.1">
    <property type="nucleotide sequence ID" value="XM_009537738.1"/>
</dbReference>
<feature type="transmembrane region" description="Helical" evidence="1">
    <location>
        <begin position="83"/>
        <end position="106"/>
    </location>
</feature>
<evidence type="ECO:0000256" key="1">
    <source>
        <dbReference type="SAM" id="Phobius"/>
    </source>
</evidence>
<evidence type="ECO:0000313" key="3">
    <source>
        <dbReference type="Proteomes" id="UP000002640"/>
    </source>
</evidence>
<protein>
    <submittedName>
        <fullName evidence="2">Uncharacterized protein</fullName>
    </submittedName>
</protein>
<dbReference type="Proteomes" id="UP000002640">
    <property type="component" value="Unassembled WGS sequence"/>
</dbReference>
<gene>
    <name evidence="2" type="ORF">PHYSODRAFT_252716</name>
</gene>
<reference evidence="2 3" key="1">
    <citation type="journal article" date="2006" name="Science">
        <title>Phytophthora genome sequences uncover evolutionary origins and mechanisms of pathogenesis.</title>
        <authorList>
            <person name="Tyler B.M."/>
            <person name="Tripathy S."/>
            <person name="Zhang X."/>
            <person name="Dehal P."/>
            <person name="Jiang R.H."/>
            <person name="Aerts A."/>
            <person name="Arredondo F.D."/>
            <person name="Baxter L."/>
            <person name="Bensasson D."/>
            <person name="Beynon J.L."/>
            <person name="Chapman J."/>
            <person name="Damasceno C.M."/>
            <person name="Dorrance A.E."/>
            <person name="Dou D."/>
            <person name="Dickerman A.W."/>
            <person name="Dubchak I.L."/>
            <person name="Garbelotto M."/>
            <person name="Gijzen M."/>
            <person name="Gordon S.G."/>
            <person name="Govers F."/>
            <person name="Grunwald N.J."/>
            <person name="Huang W."/>
            <person name="Ivors K.L."/>
            <person name="Jones R.W."/>
            <person name="Kamoun S."/>
            <person name="Krampis K."/>
            <person name="Lamour K.H."/>
            <person name="Lee M.K."/>
            <person name="McDonald W.H."/>
            <person name="Medina M."/>
            <person name="Meijer H.J."/>
            <person name="Nordberg E.K."/>
            <person name="Maclean D.J."/>
            <person name="Ospina-Giraldo M.D."/>
            <person name="Morris P.F."/>
            <person name="Phuntumart V."/>
            <person name="Putnam N.H."/>
            <person name="Rash S."/>
            <person name="Rose J.K."/>
            <person name="Sakihama Y."/>
            <person name="Salamov A.A."/>
            <person name="Savidor A."/>
            <person name="Scheuring C.F."/>
            <person name="Smith B.M."/>
            <person name="Sobral B.W."/>
            <person name="Terry A."/>
            <person name="Torto-Alalibo T.A."/>
            <person name="Win J."/>
            <person name="Xu Z."/>
            <person name="Zhang H."/>
            <person name="Grigoriev I.V."/>
            <person name="Rokhsar D.S."/>
            <person name="Boore J.L."/>
        </authorList>
    </citation>
    <scope>NUCLEOTIDE SEQUENCE [LARGE SCALE GENOMIC DNA]</scope>
    <source>
        <strain evidence="2 3">P6497</strain>
    </source>
</reference>
<dbReference type="AlphaFoldDB" id="G5A7I2"/>
<dbReference type="GeneID" id="20638297"/>
<accession>G5A7I2</accession>
<dbReference type="InParanoid" id="G5A7I2"/>
<keyword evidence="1" id="KW-0472">Membrane</keyword>